<evidence type="ECO:0000256" key="1">
    <source>
        <dbReference type="ARBA" id="ARBA00005278"/>
    </source>
</evidence>
<feature type="transmembrane region" description="Helical" evidence="4">
    <location>
        <begin position="426"/>
        <end position="448"/>
    </location>
</feature>
<dbReference type="EMBL" id="JBHLVF010000041">
    <property type="protein sequence ID" value="MFC0395114.1"/>
    <property type="molecule type" value="Genomic_DNA"/>
</dbReference>
<protein>
    <submittedName>
        <fullName evidence="5">Spore germination protein</fullName>
    </submittedName>
</protein>
<keyword evidence="2 4" id="KW-0472">Membrane</keyword>
<dbReference type="InterPro" id="IPR004995">
    <property type="entry name" value="Spore_Ger"/>
</dbReference>
<gene>
    <name evidence="5" type="ORF">ACFFJ8_27580</name>
</gene>
<sequence length="543" mass="58936">MAFFSKRKGSARQSDTYTSTKGKGGKQTDKVEPLTADLDVNARVIGDRLGGSLDIVLRELRSAGKESIRLIVVYIDSIVDHRMIQEGILSPLADSPIPPLDLQDSGQDNNRQGSIIVGIAKHILSIGTIRSITTIEEALEALLGGSCLILAESEQTALAADVSGGEQRAVTEASTQTVIRGPQHSFTENCMTNIGLLRRIIRSSELRIHCLYIGRHTNTRIAVVYIEGIADAGVVNEMNRRLRAIDIDGVLESGYVEEFIQDKTFTPFPTLMNVERPDVVAAGLLEGQVAVIVDGTPFVLLAPVTFFKFFQSAEDYYQRYDISTFLRMLRHFAFVVSMLLPATYIAVTTFHQEMLPTTLLISLAAQREGVPFPALAEALLMEITFEVLREAGVRMPRAIGPAISIVGALVLGQAAVQAGLVSPAMVIAVSFTAISNFVTPQFNIAIAARLIRFSLMLLAGALGFFGIITGIIVVLTHLAGLRSFGVPYMTPAAPLLPSSLKDILIRVPRWAMSTRPLAIGGGKRKKDAKAPPWQRRSSGPEEE</sequence>
<comment type="similarity">
    <text evidence="1">Belongs to the GerABKA family.</text>
</comment>
<evidence type="ECO:0000256" key="2">
    <source>
        <dbReference type="ARBA" id="ARBA00023136"/>
    </source>
</evidence>
<feature type="transmembrane region" description="Helical" evidence="4">
    <location>
        <begin position="400"/>
        <end position="420"/>
    </location>
</feature>
<dbReference type="PANTHER" id="PTHR22550:SF5">
    <property type="entry name" value="LEUCINE ZIPPER PROTEIN 4"/>
    <property type="match status" value="1"/>
</dbReference>
<evidence type="ECO:0000256" key="4">
    <source>
        <dbReference type="SAM" id="Phobius"/>
    </source>
</evidence>
<feature type="region of interest" description="Disordered" evidence="3">
    <location>
        <begin position="518"/>
        <end position="543"/>
    </location>
</feature>
<dbReference type="PIRSF" id="PIRSF005690">
    <property type="entry name" value="GerBA"/>
    <property type="match status" value="1"/>
</dbReference>
<keyword evidence="6" id="KW-1185">Reference proteome</keyword>
<feature type="transmembrane region" description="Helical" evidence="4">
    <location>
        <begin position="455"/>
        <end position="479"/>
    </location>
</feature>
<accession>A0ABV6JI02</accession>
<feature type="compositionally biased region" description="Basic residues" evidence="3">
    <location>
        <begin position="1"/>
        <end position="10"/>
    </location>
</feature>
<feature type="transmembrane region" description="Helical" evidence="4">
    <location>
        <begin position="332"/>
        <end position="350"/>
    </location>
</feature>
<evidence type="ECO:0000313" key="5">
    <source>
        <dbReference type="EMBL" id="MFC0395114.1"/>
    </source>
</evidence>
<name>A0ABV6JI02_9BACL</name>
<reference evidence="5 6" key="1">
    <citation type="submission" date="2024-09" db="EMBL/GenBank/DDBJ databases">
        <authorList>
            <person name="Sun Q."/>
            <person name="Mori K."/>
        </authorList>
    </citation>
    <scope>NUCLEOTIDE SEQUENCE [LARGE SCALE GENOMIC DNA]</scope>
    <source>
        <strain evidence="5 6">CCM 4839</strain>
    </source>
</reference>
<evidence type="ECO:0000313" key="6">
    <source>
        <dbReference type="Proteomes" id="UP001589818"/>
    </source>
</evidence>
<evidence type="ECO:0000256" key="3">
    <source>
        <dbReference type="SAM" id="MobiDB-lite"/>
    </source>
</evidence>
<feature type="compositionally biased region" description="Polar residues" evidence="3">
    <location>
        <begin position="11"/>
        <end position="21"/>
    </location>
</feature>
<organism evidence="5 6">
    <name type="scientific">Paenibacillus mendelii</name>
    <dbReference type="NCBI Taxonomy" id="206163"/>
    <lineage>
        <taxon>Bacteria</taxon>
        <taxon>Bacillati</taxon>
        <taxon>Bacillota</taxon>
        <taxon>Bacilli</taxon>
        <taxon>Bacillales</taxon>
        <taxon>Paenibacillaceae</taxon>
        <taxon>Paenibacillus</taxon>
    </lineage>
</organism>
<proteinExistence type="inferred from homology"/>
<dbReference type="Pfam" id="PF03323">
    <property type="entry name" value="GerA"/>
    <property type="match status" value="1"/>
</dbReference>
<dbReference type="PANTHER" id="PTHR22550">
    <property type="entry name" value="SPORE GERMINATION PROTEIN"/>
    <property type="match status" value="1"/>
</dbReference>
<dbReference type="RefSeq" id="WP_204816248.1">
    <property type="nucleotide sequence ID" value="NZ_JANHOF010000001.1"/>
</dbReference>
<comment type="caution">
    <text evidence="5">The sequence shown here is derived from an EMBL/GenBank/DDBJ whole genome shotgun (WGS) entry which is preliminary data.</text>
</comment>
<keyword evidence="4" id="KW-1133">Transmembrane helix</keyword>
<dbReference type="Proteomes" id="UP001589818">
    <property type="component" value="Unassembled WGS sequence"/>
</dbReference>
<feature type="region of interest" description="Disordered" evidence="3">
    <location>
        <begin position="1"/>
        <end position="32"/>
    </location>
</feature>
<keyword evidence="4" id="KW-0812">Transmembrane</keyword>
<dbReference type="InterPro" id="IPR050768">
    <property type="entry name" value="UPF0353/GerABKA_families"/>
</dbReference>